<dbReference type="Gramene" id="PNT76102">
    <property type="protein sequence ID" value="PNT76102"/>
    <property type="gene ID" value="BRADI_1g44075v3"/>
</dbReference>
<dbReference type="GO" id="GO:0008270">
    <property type="term" value="F:zinc ion binding"/>
    <property type="evidence" value="ECO:0007669"/>
    <property type="project" value="UniProtKB-KW"/>
</dbReference>
<accession>A0A2K2DP96</accession>
<dbReference type="InterPro" id="IPR001841">
    <property type="entry name" value="Znf_RING"/>
</dbReference>
<evidence type="ECO:0000259" key="9">
    <source>
        <dbReference type="PROSITE" id="PS50089"/>
    </source>
</evidence>
<dbReference type="Gene3D" id="3.30.40.10">
    <property type="entry name" value="Zinc/RING finger domain, C3HC4 (zinc finger)"/>
    <property type="match status" value="1"/>
</dbReference>
<evidence type="ECO:0000256" key="8">
    <source>
        <dbReference type="SAM" id="Phobius"/>
    </source>
</evidence>
<keyword evidence="8" id="KW-0472">Membrane</keyword>
<proteinExistence type="inferred from homology"/>
<keyword evidence="3" id="KW-0479">Metal-binding</keyword>
<feature type="domain" description="RING-type" evidence="9">
    <location>
        <begin position="83"/>
        <end position="125"/>
    </location>
</feature>
<keyword evidence="8" id="KW-0812">Transmembrane</keyword>
<dbReference type="SMART" id="SM00184">
    <property type="entry name" value="RING"/>
    <property type="match status" value="1"/>
</dbReference>
<keyword evidence="4 7" id="KW-0863">Zinc-finger</keyword>
<dbReference type="PANTHER" id="PTHR14155">
    <property type="entry name" value="RING FINGER DOMAIN-CONTAINING"/>
    <property type="match status" value="1"/>
</dbReference>
<gene>
    <name evidence="11" type="primary">LOC104582204</name>
    <name evidence="10" type="ORF">BRADI_1g44075v3</name>
</gene>
<dbReference type="InterPro" id="IPR013083">
    <property type="entry name" value="Znf_RING/FYVE/PHD"/>
</dbReference>
<dbReference type="GO" id="GO:0061630">
    <property type="term" value="F:ubiquitin protein ligase activity"/>
    <property type="evidence" value="ECO:0007669"/>
    <property type="project" value="UniProtKB-EC"/>
</dbReference>
<evidence type="ECO:0000313" key="11">
    <source>
        <dbReference type="EnsemblPlants" id="PNT76102"/>
    </source>
</evidence>
<organism evidence="10">
    <name type="scientific">Brachypodium distachyon</name>
    <name type="common">Purple false brome</name>
    <name type="synonym">Trachynia distachya</name>
    <dbReference type="NCBI Taxonomy" id="15368"/>
    <lineage>
        <taxon>Eukaryota</taxon>
        <taxon>Viridiplantae</taxon>
        <taxon>Streptophyta</taxon>
        <taxon>Embryophyta</taxon>
        <taxon>Tracheophyta</taxon>
        <taxon>Spermatophyta</taxon>
        <taxon>Magnoliopsida</taxon>
        <taxon>Liliopsida</taxon>
        <taxon>Poales</taxon>
        <taxon>Poaceae</taxon>
        <taxon>BOP clade</taxon>
        <taxon>Pooideae</taxon>
        <taxon>Stipodae</taxon>
        <taxon>Brachypodieae</taxon>
        <taxon>Brachypodium</taxon>
    </lineage>
</organism>
<keyword evidence="12" id="KW-1185">Reference proteome</keyword>
<evidence type="ECO:0000256" key="6">
    <source>
        <dbReference type="ARBA" id="ARBA00024209"/>
    </source>
</evidence>
<dbReference type="EMBL" id="CM000880">
    <property type="protein sequence ID" value="PNT76102.1"/>
    <property type="molecule type" value="Genomic_DNA"/>
</dbReference>
<evidence type="ECO:0000256" key="5">
    <source>
        <dbReference type="ARBA" id="ARBA00022833"/>
    </source>
</evidence>
<dbReference type="SUPFAM" id="SSF57850">
    <property type="entry name" value="RING/U-box"/>
    <property type="match status" value="1"/>
</dbReference>
<dbReference type="PANTHER" id="PTHR14155:SF633">
    <property type="entry name" value="RING-TYPE DOMAIN-CONTAINING PROTEIN"/>
    <property type="match status" value="1"/>
</dbReference>
<reference evidence="10 11" key="1">
    <citation type="journal article" date="2010" name="Nature">
        <title>Genome sequencing and analysis of the model grass Brachypodium distachyon.</title>
        <authorList>
            <consortium name="International Brachypodium Initiative"/>
        </authorList>
    </citation>
    <scope>NUCLEOTIDE SEQUENCE [LARGE SCALE GENOMIC DNA]</scope>
    <source>
        <strain evidence="10 11">Bd21</strain>
    </source>
</reference>
<comment type="catalytic activity">
    <reaction evidence="1">
        <text>S-ubiquitinyl-[E2 ubiquitin-conjugating enzyme]-L-cysteine + [acceptor protein]-L-lysine = [E2 ubiquitin-conjugating enzyme]-L-cysteine + N(6)-ubiquitinyl-[acceptor protein]-L-lysine.</text>
        <dbReference type="EC" id="2.3.2.27"/>
    </reaction>
</comment>
<dbReference type="Pfam" id="PF13639">
    <property type="entry name" value="zf-RING_2"/>
    <property type="match status" value="1"/>
</dbReference>
<evidence type="ECO:0000256" key="3">
    <source>
        <dbReference type="ARBA" id="ARBA00022723"/>
    </source>
</evidence>
<evidence type="ECO:0000313" key="10">
    <source>
        <dbReference type="EMBL" id="PNT76102.1"/>
    </source>
</evidence>
<dbReference type="OrthoDB" id="694186at2759"/>
<evidence type="ECO:0000256" key="4">
    <source>
        <dbReference type="ARBA" id="ARBA00022771"/>
    </source>
</evidence>
<evidence type="ECO:0000256" key="2">
    <source>
        <dbReference type="ARBA" id="ARBA00012483"/>
    </source>
</evidence>
<protein>
    <recommendedName>
        <fullName evidence="2">RING-type E3 ubiquitin transferase</fullName>
        <ecNumber evidence="2">2.3.2.27</ecNumber>
    </recommendedName>
</protein>
<dbReference type="InterPro" id="IPR053238">
    <property type="entry name" value="RING-H2_zinc_finger"/>
</dbReference>
<evidence type="ECO:0000256" key="1">
    <source>
        <dbReference type="ARBA" id="ARBA00000900"/>
    </source>
</evidence>
<name>A0A2K2DP96_BRADI</name>
<dbReference type="AlphaFoldDB" id="A0A2K2DP96"/>
<comment type="similarity">
    <text evidence="6">Belongs to the RING-type zinc finger family. ATL subfamily.</text>
</comment>
<dbReference type="EnsemblPlants" id="PNT76102">
    <property type="protein sequence ID" value="PNT76102"/>
    <property type="gene ID" value="BRADI_1g44075v3"/>
</dbReference>
<dbReference type="Proteomes" id="UP000008810">
    <property type="component" value="Chromosome 1"/>
</dbReference>
<keyword evidence="8" id="KW-1133">Transmembrane helix</keyword>
<evidence type="ECO:0000313" key="12">
    <source>
        <dbReference type="Proteomes" id="UP000008810"/>
    </source>
</evidence>
<reference evidence="11" key="3">
    <citation type="submission" date="2018-08" db="UniProtKB">
        <authorList>
            <consortium name="EnsemblPlants"/>
        </authorList>
    </citation>
    <scope>IDENTIFICATION</scope>
    <source>
        <strain evidence="11">cv. Bd21</strain>
    </source>
</reference>
<evidence type="ECO:0000256" key="7">
    <source>
        <dbReference type="PROSITE-ProRule" id="PRU00175"/>
    </source>
</evidence>
<dbReference type="PROSITE" id="PS50089">
    <property type="entry name" value="ZF_RING_2"/>
    <property type="match status" value="1"/>
</dbReference>
<sequence length="142" mass="15301">MTITPSDAILVSCEVVFTVVIVLTALFCCRRSAEADADAAADRPAARLVVVRRPAAAVAPAPVKLPCFPYSAAGRRPSEKLVCVICLEVFLDGAICSEVPACRHLFHRKCIDVWMKRKTTCPLCRASIVSGSERVPVGDEMV</sequence>
<reference evidence="10" key="2">
    <citation type="submission" date="2017-06" db="EMBL/GenBank/DDBJ databases">
        <title>WGS assembly of Brachypodium distachyon.</title>
        <authorList>
            <consortium name="The International Brachypodium Initiative"/>
            <person name="Lucas S."/>
            <person name="Harmon-Smith M."/>
            <person name="Lail K."/>
            <person name="Tice H."/>
            <person name="Grimwood J."/>
            <person name="Bruce D."/>
            <person name="Barry K."/>
            <person name="Shu S."/>
            <person name="Lindquist E."/>
            <person name="Wang M."/>
            <person name="Pitluck S."/>
            <person name="Vogel J.P."/>
            <person name="Garvin D.F."/>
            <person name="Mockler T.C."/>
            <person name="Schmutz J."/>
            <person name="Rokhsar D."/>
            <person name="Bevan M.W."/>
        </authorList>
    </citation>
    <scope>NUCLEOTIDE SEQUENCE</scope>
    <source>
        <strain evidence="10">Bd21</strain>
    </source>
</reference>
<dbReference type="EC" id="2.3.2.27" evidence="2"/>
<keyword evidence="5" id="KW-0862">Zinc</keyword>
<feature type="transmembrane region" description="Helical" evidence="8">
    <location>
        <begin position="7"/>
        <end position="27"/>
    </location>
</feature>